<keyword evidence="4" id="KW-1185">Reference proteome</keyword>
<gene>
    <name evidence="3" type="ORF">TVAG_049120</name>
</gene>
<sequence length="408" mass="44937">MSALTGLLLLICIAMPNFSTTTTNSIPITHIDNFSNTYSFYIPRGYMPAVAVEESLVVQYSSIDDVDTWPFWIRNNMRSEGEHATEKYVPPKFKITNKLSEPIYFNRAEYYNVTNVTIDHIVITRNPNIVKLIFTFTYSLPISIPQAILAYASLPFLAFCIKSPLLIPLVLLYFASFSSFTTNQSALFYRLYSAYLIFITFRHTSKHSTIANALCDVLRPAGICICALYSIVSILKLGFQCPFAISTSPVDILCGLSIVQIIGLVAANQSNLPIFLDFIGAISTMIPYVLQLLLPVYISGIRACAASYLSASILSLNGLMAIIMSETLIERDDTVSENVIGVITRETSSSSGDLVAIERDDGLKIMKIRGFNALTLIVALAPTAVSILLLFFAQFGGFPPAEFLVSPP</sequence>
<evidence type="ECO:0000313" key="4">
    <source>
        <dbReference type="Proteomes" id="UP000001542"/>
    </source>
</evidence>
<feature type="transmembrane region" description="Helical" evidence="1">
    <location>
        <begin position="243"/>
        <end position="267"/>
    </location>
</feature>
<dbReference type="KEGG" id="tva:4752584"/>
<protein>
    <submittedName>
        <fullName evidence="3">Uncharacterized protein</fullName>
    </submittedName>
</protein>
<evidence type="ECO:0000313" key="3">
    <source>
        <dbReference type="EMBL" id="EAX94843.1"/>
    </source>
</evidence>
<feature type="chain" id="PRO_5002643650" evidence="2">
    <location>
        <begin position="20"/>
        <end position="408"/>
    </location>
</feature>
<keyword evidence="1" id="KW-1133">Transmembrane helix</keyword>
<keyword evidence="1" id="KW-0812">Transmembrane</keyword>
<feature type="transmembrane region" description="Helical" evidence="1">
    <location>
        <begin position="156"/>
        <end position="175"/>
    </location>
</feature>
<feature type="transmembrane region" description="Helical" evidence="1">
    <location>
        <begin position="187"/>
        <end position="205"/>
    </location>
</feature>
<accession>A2FJR1</accession>
<name>A2FJR1_TRIV3</name>
<keyword evidence="2" id="KW-0732">Signal</keyword>
<organism evidence="3 4">
    <name type="scientific">Trichomonas vaginalis (strain ATCC PRA-98 / G3)</name>
    <dbReference type="NCBI Taxonomy" id="412133"/>
    <lineage>
        <taxon>Eukaryota</taxon>
        <taxon>Metamonada</taxon>
        <taxon>Parabasalia</taxon>
        <taxon>Trichomonadida</taxon>
        <taxon>Trichomonadidae</taxon>
        <taxon>Trichomonas</taxon>
    </lineage>
</organism>
<reference evidence="3" key="2">
    <citation type="journal article" date="2007" name="Science">
        <title>Draft genome sequence of the sexually transmitted pathogen Trichomonas vaginalis.</title>
        <authorList>
            <person name="Carlton J.M."/>
            <person name="Hirt R.P."/>
            <person name="Silva J.C."/>
            <person name="Delcher A.L."/>
            <person name="Schatz M."/>
            <person name="Zhao Q."/>
            <person name="Wortman J.R."/>
            <person name="Bidwell S.L."/>
            <person name="Alsmark U.C.M."/>
            <person name="Besteiro S."/>
            <person name="Sicheritz-Ponten T."/>
            <person name="Noel C.J."/>
            <person name="Dacks J.B."/>
            <person name="Foster P.G."/>
            <person name="Simillion C."/>
            <person name="Van de Peer Y."/>
            <person name="Miranda-Saavedra D."/>
            <person name="Barton G.J."/>
            <person name="Westrop G.D."/>
            <person name="Mueller S."/>
            <person name="Dessi D."/>
            <person name="Fiori P.L."/>
            <person name="Ren Q."/>
            <person name="Paulsen I."/>
            <person name="Zhang H."/>
            <person name="Bastida-Corcuera F.D."/>
            <person name="Simoes-Barbosa A."/>
            <person name="Brown M.T."/>
            <person name="Hayes R.D."/>
            <person name="Mukherjee M."/>
            <person name="Okumura C.Y."/>
            <person name="Schneider R."/>
            <person name="Smith A.J."/>
            <person name="Vanacova S."/>
            <person name="Villalvazo M."/>
            <person name="Haas B.J."/>
            <person name="Pertea M."/>
            <person name="Feldblyum T.V."/>
            <person name="Utterback T.R."/>
            <person name="Shu C.L."/>
            <person name="Osoegawa K."/>
            <person name="de Jong P.J."/>
            <person name="Hrdy I."/>
            <person name="Horvathova L."/>
            <person name="Zubacova Z."/>
            <person name="Dolezal P."/>
            <person name="Malik S.B."/>
            <person name="Logsdon J.M. Jr."/>
            <person name="Henze K."/>
            <person name="Gupta A."/>
            <person name="Wang C.C."/>
            <person name="Dunne R.L."/>
            <person name="Upcroft J.A."/>
            <person name="Upcroft P."/>
            <person name="White O."/>
            <person name="Salzberg S.L."/>
            <person name="Tang P."/>
            <person name="Chiu C.-H."/>
            <person name="Lee Y.-S."/>
            <person name="Embley T.M."/>
            <person name="Coombs G.H."/>
            <person name="Mottram J.C."/>
            <person name="Tachezy J."/>
            <person name="Fraser-Liggett C.M."/>
            <person name="Johnson P.J."/>
        </authorList>
    </citation>
    <scope>NUCLEOTIDE SEQUENCE [LARGE SCALE GENOMIC DNA]</scope>
    <source>
        <strain evidence="3">G3</strain>
    </source>
</reference>
<feature type="transmembrane region" description="Helical" evidence="1">
    <location>
        <begin position="274"/>
        <end position="294"/>
    </location>
</feature>
<keyword evidence="1" id="KW-0472">Membrane</keyword>
<dbReference type="InParanoid" id="A2FJR1"/>
<evidence type="ECO:0000256" key="1">
    <source>
        <dbReference type="SAM" id="Phobius"/>
    </source>
</evidence>
<feature type="signal peptide" evidence="2">
    <location>
        <begin position="1"/>
        <end position="19"/>
    </location>
</feature>
<feature type="transmembrane region" description="Helical" evidence="1">
    <location>
        <begin position="217"/>
        <end position="237"/>
    </location>
</feature>
<feature type="transmembrane region" description="Helical" evidence="1">
    <location>
        <begin position="373"/>
        <end position="395"/>
    </location>
</feature>
<dbReference type="AlphaFoldDB" id="A2FJR1"/>
<dbReference type="VEuPathDB" id="TrichDB:TVAGG3_0929290"/>
<dbReference type="Proteomes" id="UP000001542">
    <property type="component" value="Unassembled WGS sequence"/>
</dbReference>
<reference evidence="3" key="1">
    <citation type="submission" date="2006-10" db="EMBL/GenBank/DDBJ databases">
        <authorList>
            <person name="Amadeo P."/>
            <person name="Zhao Q."/>
            <person name="Wortman J."/>
            <person name="Fraser-Liggett C."/>
            <person name="Carlton J."/>
        </authorList>
    </citation>
    <scope>NUCLEOTIDE SEQUENCE</scope>
    <source>
        <strain evidence="3">G3</strain>
    </source>
</reference>
<evidence type="ECO:0000256" key="2">
    <source>
        <dbReference type="SAM" id="SignalP"/>
    </source>
</evidence>
<dbReference type="VEuPathDB" id="TrichDB:TVAG_049120"/>
<dbReference type="EMBL" id="DS113834">
    <property type="protein sequence ID" value="EAX94843.1"/>
    <property type="molecule type" value="Genomic_DNA"/>
</dbReference>
<proteinExistence type="predicted"/>